<keyword evidence="6" id="KW-0411">Iron-sulfur</keyword>
<dbReference type="AlphaFoldDB" id="A0A386ZPQ0"/>
<dbReference type="Proteomes" id="UP000267164">
    <property type="component" value="Chromosome"/>
</dbReference>
<comment type="function">
    <text evidence="1">Iron-sulfur subunit of the cytochrome bc1 complex, an essential component of the respiratory electron transport chain required for ATP synthesis. The bc1 complex catalyzes the oxidation of menaquinol and the reduction of cytochrome c in the respiratory chain. The bc1 complex operates through a Q-cycle mechanism that couples electron transfer to generation of the proton gradient that drives ATP synthesis.</text>
</comment>
<name>A0A386ZPQ0_9NOCA</name>
<dbReference type="InterPro" id="IPR005805">
    <property type="entry name" value="Rieske_Fe-S_prot_C"/>
</dbReference>
<dbReference type="Pfam" id="PF00355">
    <property type="entry name" value="Rieske"/>
    <property type="match status" value="1"/>
</dbReference>
<evidence type="ECO:0000256" key="9">
    <source>
        <dbReference type="ARBA" id="ARBA00034078"/>
    </source>
</evidence>
<dbReference type="PANTHER" id="PTHR10134">
    <property type="entry name" value="CYTOCHROME B-C1 COMPLEX SUBUNIT RIESKE, MITOCHONDRIAL"/>
    <property type="match status" value="1"/>
</dbReference>
<sequence length="150" mass="14619">MTENSPAPAGFRMDRRTAMATTAVAATALAVAGCSSASDQPASAAPTVKGDAPAAKKDGGTLANTADVPVGGGLISGDTVITQPAAGQFQGFSATCTHLGCKVNEVAGGLIKCPCHGSTFHLDGSVAGGPAPRALDAKAIRVDGDKIVSA</sequence>
<keyword evidence="3" id="KW-0001">2Fe-2S</keyword>
<evidence type="ECO:0000256" key="3">
    <source>
        <dbReference type="ARBA" id="ARBA00022714"/>
    </source>
</evidence>
<evidence type="ECO:0000256" key="10">
    <source>
        <dbReference type="SAM" id="MobiDB-lite"/>
    </source>
</evidence>
<dbReference type="InterPro" id="IPR014349">
    <property type="entry name" value="Rieske_Fe-S_prot"/>
</dbReference>
<evidence type="ECO:0000256" key="2">
    <source>
        <dbReference type="ARBA" id="ARBA00015816"/>
    </source>
</evidence>
<keyword evidence="5" id="KW-0408">Iron</keyword>
<evidence type="ECO:0000256" key="5">
    <source>
        <dbReference type="ARBA" id="ARBA00023004"/>
    </source>
</evidence>
<evidence type="ECO:0000259" key="11">
    <source>
        <dbReference type="PROSITE" id="PS51296"/>
    </source>
</evidence>
<keyword evidence="13" id="KW-1185">Reference proteome</keyword>
<proteinExistence type="predicted"/>
<dbReference type="OrthoDB" id="25106at2"/>
<dbReference type="RefSeq" id="WP_120744410.1">
    <property type="nucleotide sequence ID" value="NZ_CP032568.1"/>
</dbReference>
<dbReference type="GO" id="GO:0004497">
    <property type="term" value="F:monooxygenase activity"/>
    <property type="evidence" value="ECO:0007669"/>
    <property type="project" value="UniProtKB-ARBA"/>
</dbReference>
<evidence type="ECO:0000256" key="1">
    <source>
        <dbReference type="ARBA" id="ARBA00002494"/>
    </source>
</evidence>
<gene>
    <name evidence="12" type="ORF">D7D52_23860</name>
</gene>
<feature type="domain" description="Rieske" evidence="11">
    <location>
        <begin position="60"/>
        <end position="149"/>
    </location>
</feature>
<evidence type="ECO:0000313" key="13">
    <source>
        <dbReference type="Proteomes" id="UP000267164"/>
    </source>
</evidence>
<dbReference type="SUPFAM" id="SSF50022">
    <property type="entry name" value="ISP domain"/>
    <property type="match status" value="1"/>
</dbReference>
<dbReference type="KEGG" id="nyu:D7D52_23860"/>
<feature type="region of interest" description="Disordered" evidence="10">
    <location>
        <begin position="38"/>
        <end position="63"/>
    </location>
</feature>
<dbReference type="CDD" id="cd03467">
    <property type="entry name" value="Rieske"/>
    <property type="match status" value="1"/>
</dbReference>
<keyword evidence="4" id="KW-0479">Metal-binding</keyword>
<evidence type="ECO:0000313" key="12">
    <source>
        <dbReference type="EMBL" id="AYF79333.1"/>
    </source>
</evidence>
<dbReference type="EMBL" id="CP032568">
    <property type="protein sequence ID" value="AYF79333.1"/>
    <property type="molecule type" value="Genomic_DNA"/>
</dbReference>
<dbReference type="PROSITE" id="PS51296">
    <property type="entry name" value="RIESKE"/>
    <property type="match status" value="1"/>
</dbReference>
<keyword evidence="7" id="KW-1015">Disulfide bond</keyword>
<dbReference type="GO" id="GO:0016705">
    <property type="term" value="F:oxidoreductase activity, acting on paired donors, with incorporation or reduction of molecular oxygen"/>
    <property type="evidence" value="ECO:0007669"/>
    <property type="project" value="UniProtKB-ARBA"/>
</dbReference>
<dbReference type="InterPro" id="IPR036922">
    <property type="entry name" value="Rieske_2Fe-2S_sf"/>
</dbReference>
<comment type="cofactor">
    <cofactor evidence="9">
        <name>[2Fe-2S] cluster</name>
        <dbReference type="ChEBI" id="CHEBI:190135"/>
    </cofactor>
</comment>
<dbReference type="GO" id="GO:0016020">
    <property type="term" value="C:membrane"/>
    <property type="evidence" value="ECO:0007669"/>
    <property type="project" value="InterPro"/>
</dbReference>
<dbReference type="GO" id="GO:0046872">
    <property type="term" value="F:metal ion binding"/>
    <property type="evidence" value="ECO:0007669"/>
    <property type="project" value="UniProtKB-KW"/>
</dbReference>
<evidence type="ECO:0000256" key="7">
    <source>
        <dbReference type="ARBA" id="ARBA00023157"/>
    </source>
</evidence>
<dbReference type="Gene3D" id="2.102.10.10">
    <property type="entry name" value="Rieske [2Fe-2S] iron-sulphur domain"/>
    <property type="match status" value="1"/>
</dbReference>
<dbReference type="InterPro" id="IPR017941">
    <property type="entry name" value="Rieske_2Fe-2S"/>
</dbReference>
<organism evidence="12 13">
    <name type="scientific">Nocardia yunnanensis</name>
    <dbReference type="NCBI Taxonomy" id="2382165"/>
    <lineage>
        <taxon>Bacteria</taxon>
        <taxon>Bacillati</taxon>
        <taxon>Actinomycetota</taxon>
        <taxon>Actinomycetes</taxon>
        <taxon>Mycobacteriales</taxon>
        <taxon>Nocardiaceae</taxon>
        <taxon>Nocardia</taxon>
    </lineage>
</organism>
<evidence type="ECO:0000256" key="4">
    <source>
        <dbReference type="ARBA" id="ARBA00022723"/>
    </source>
</evidence>
<accession>A0A386ZPQ0</accession>
<evidence type="ECO:0000256" key="6">
    <source>
        <dbReference type="ARBA" id="ARBA00023014"/>
    </source>
</evidence>
<dbReference type="PRINTS" id="PR00162">
    <property type="entry name" value="RIESKE"/>
</dbReference>
<reference evidence="12 13" key="1">
    <citation type="submission" date="2018-09" db="EMBL/GenBank/DDBJ databases">
        <title>Nocardia yunnanensis sp. nov., an actinomycete isolated from a soil sample.</title>
        <authorList>
            <person name="Zhang J."/>
        </authorList>
    </citation>
    <scope>NUCLEOTIDE SEQUENCE [LARGE SCALE GENOMIC DNA]</scope>
    <source>
        <strain evidence="12 13">CFHS0054</strain>
    </source>
</reference>
<dbReference type="GO" id="GO:0051537">
    <property type="term" value="F:2 iron, 2 sulfur cluster binding"/>
    <property type="evidence" value="ECO:0007669"/>
    <property type="project" value="UniProtKB-KW"/>
</dbReference>
<evidence type="ECO:0000256" key="8">
    <source>
        <dbReference type="ARBA" id="ARBA00029586"/>
    </source>
</evidence>
<dbReference type="PROSITE" id="PS51318">
    <property type="entry name" value="TAT"/>
    <property type="match status" value="1"/>
</dbReference>
<dbReference type="InterPro" id="IPR006311">
    <property type="entry name" value="TAT_signal"/>
</dbReference>
<protein>
    <recommendedName>
        <fullName evidence="2">Cytochrome bc1 complex Rieske iron-sulfur subunit</fullName>
    </recommendedName>
    <alternativeName>
        <fullName evidence="8">Cytochrome bc1 reductase complex subunit QcrA</fullName>
    </alternativeName>
</protein>